<dbReference type="PANTHER" id="PTHR33053:SF24">
    <property type="entry name" value="TRANSPOSASE DOMAIN-CONTAINING PROTEIN"/>
    <property type="match status" value="1"/>
</dbReference>
<keyword evidence="2" id="KW-1185">Reference proteome</keyword>
<accession>A0AAV0XFG1</accession>
<dbReference type="EMBL" id="CARXXK010000004">
    <property type="protein sequence ID" value="CAI6366817.1"/>
    <property type="molecule type" value="Genomic_DNA"/>
</dbReference>
<organism evidence="1 2">
    <name type="scientific">Macrosiphum euphorbiae</name>
    <name type="common">potato aphid</name>
    <dbReference type="NCBI Taxonomy" id="13131"/>
    <lineage>
        <taxon>Eukaryota</taxon>
        <taxon>Metazoa</taxon>
        <taxon>Ecdysozoa</taxon>
        <taxon>Arthropoda</taxon>
        <taxon>Hexapoda</taxon>
        <taxon>Insecta</taxon>
        <taxon>Pterygota</taxon>
        <taxon>Neoptera</taxon>
        <taxon>Paraneoptera</taxon>
        <taxon>Hemiptera</taxon>
        <taxon>Sternorrhyncha</taxon>
        <taxon>Aphidomorpha</taxon>
        <taxon>Aphidoidea</taxon>
        <taxon>Aphididae</taxon>
        <taxon>Macrosiphini</taxon>
        <taxon>Macrosiphum</taxon>
    </lineage>
</organism>
<gene>
    <name evidence="1" type="ORF">MEUPH1_LOCUS21358</name>
</gene>
<proteinExistence type="predicted"/>
<comment type="caution">
    <text evidence="1">The sequence shown here is derived from an EMBL/GenBank/DDBJ whole genome shotgun (WGS) entry which is preliminary data.</text>
</comment>
<evidence type="ECO:0000313" key="2">
    <source>
        <dbReference type="Proteomes" id="UP001160148"/>
    </source>
</evidence>
<name>A0AAV0XFG1_9HEMI</name>
<evidence type="ECO:0000313" key="1">
    <source>
        <dbReference type="EMBL" id="CAI6366817.1"/>
    </source>
</evidence>
<dbReference type="AlphaFoldDB" id="A0AAV0XFG1"/>
<reference evidence="1 2" key="1">
    <citation type="submission" date="2023-01" db="EMBL/GenBank/DDBJ databases">
        <authorList>
            <person name="Whitehead M."/>
        </authorList>
    </citation>
    <scope>NUCLEOTIDE SEQUENCE [LARGE SCALE GENOMIC DNA]</scope>
</reference>
<dbReference type="PANTHER" id="PTHR33053">
    <property type="entry name" value="PROTEIN, PUTATIVE-RELATED"/>
    <property type="match status" value="1"/>
</dbReference>
<evidence type="ECO:0008006" key="3">
    <source>
        <dbReference type="Google" id="ProtNLM"/>
    </source>
</evidence>
<sequence>MKRLLEFWIKGKKHLRILEEKKDSISLSLFNLRKSVPSEFARLPRSLDDIEFWKATEFREFLLYTGVVVLKSNLSKEKYYHFLLLFVSIRILCSNEVCNKYNNLASKLIREFVENYSTIYRPQFINYNVHSLIHLSFFVRLYGPLDNFSAFKYENYLQTLKKSMKCCKYPLSEIKNKIIALECEELKTITPNKCILKYFKIDENLSNFELTFYHQITLKSNNYVVCCKNIKNQFFILENDDIVIIKKIYKNNRDDVIKLSVVKLLSISDLFKLPVPSKLVGVFFVNTHNVSDLYEIIVNNIKFKCFFVQFPNNEGVIISLCHNV</sequence>
<dbReference type="Proteomes" id="UP001160148">
    <property type="component" value="Unassembled WGS sequence"/>
</dbReference>
<protein>
    <recommendedName>
        <fullName evidence="3">DUF4218 domain-containing protein</fullName>
    </recommendedName>
</protein>